<dbReference type="Gene3D" id="3.40.630.190">
    <property type="entry name" value="LCP protein"/>
    <property type="match status" value="1"/>
</dbReference>
<feature type="domain" description="LytR/CpsA/Psr regulator C-terminal" evidence="5">
    <location>
        <begin position="396"/>
        <end position="476"/>
    </location>
</feature>
<dbReference type="Pfam" id="PF13399">
    <property type="entry name" value="LytR_C"/>
    <property type="match status" value="1"/>
</dbReference>
<evidence type="ECO:0000313" key="7">
    <source>
        <dbReference type="Proteomes" id="UP000321154"/>
    </source>
</evidence>
<name>A0ABQ0USL7_9MICO</name>
<dbReference type="Gene3D" id="3.30.70.2390">
    <property type="match status" value="1"/>
</dbReference>
<accession>A0ABQ0USL7</accession>
<evidence type="ECO:0000259" key="5">
    <source>
        <dbReference type="Pfam" id="PF13399"/>
    </source>
</evidence>
<dbReference type="InterPro" id="IPR050922">
    <property type="entry name" value="LytR/CpsA/Psr_CW_biosynth"/>
</dbReference>
<gene>
    <name evidence="6" type="ORF">FFA01_27820</name>
</gene>
<dbReference type="NCBIfam" id="TIGR00350">
    <property type="entry name" value="lytR_cpsA_psr"/>
    <property type="match status" value="1"/>
</dbReference>
<comment type="similarity">
    <text evidence="1">Belongs to the LytR/CpsA/Psr (LCP) family.</text>
</comment>
<evidence type="ECO:0000259" key="4">
    <source>
        <dbReference type="Pfam" id="PF03816"/>
    </source>
</evidence>
<sequence>MRSRVVWLPSGVRRPPERDEPTTPDEGPAAAGVALDGMTGAGSAAPRHARGRRRRAVVLPAAAGVLAALLVLTGGYATYSYNRFVGGVTHIDAIPASGGDSTDDDVDGVAQNILLVGDDHRPDNATPEELALLSTESDGGATNTDTMIVLHIPADGSSATLISMPRDSYVEIPGYGENKLNAAYSLGKEAGGSDAAGAQLLIQTVQNLTGLTMDHYVRVSLIGFYRVVDALGPVEVCLNQAAVDSFSGVDLPAGVSTLDAKQSLSFVRQRHGLPGGDLDRQVRQQYFLSVEARKILSAGTLLNPTKLGSVLDAVSSSMETDSGLNFLQLANQVKNLRPENVRSATIPVLGTPTIYVGGSALSIVEVDKGAMPAFIQSLVGPPQAYTDAVAADPAGVQVTVSNASGVTGAATTATEALAAAGFATGAPTSGAATAATVVNYPAGQEAQAKAVAAYLPGAVAVASSQVTGVTVVLGSDGVAVQAPAASAAPSATPDATESPEAPAATEAAPSPTSTPAGTSYAAGACIN</sequence>
<dbReference type="Proteomes" id="UP000321154">
    <property type="component" value="Unassembled WGS sequence"/>
</dbReference>
<reference evidence="6 7" key="1">
    <citation type="submission" date="2019-07" db="EMBL/GenBank/DDBJ databases">
        <title>Whole genome shotgun sequence of Frigoribacterium faeni NBRC 103066.</title>
        <authorList>
            <person name="Hosoyama A."/>
            <person name="Uohara A."/>
            <person name="Ohji S."/>
            <person name="Ichikawa N."/>
        </authorList>
    </citation>
    <scope>NUCLEOTIDE SEQUENCE [LARGE SCALE GENOMIC DNA]</scope>
    <source>
        <strain evidence="6 7">NBRC 103066</strain>
    </source>
</reference>
<organism evidence="6 7">
    <name type="scientific">Frigoribacterium faeni</name>
    <dbReference type="NCBI Taxonomy" id="145483"/>
    <lineage>
        <taxon>Bacteria</taxon>
        <taxon>Bacillati</taxon>
        <taxon>Actinomycetota</taxon>
        <taxon>Actinomycetes</taxon>
        <taxon>Micrococcales</taxon>
        <taxon>Microbacteriaceae</taxon>
        <taxon>Frigoribacterium</taxon>
    </lineage>
</organism>
<feature type="transmembrane region" description="Helical" evidence="3">
    <location>
        <begin position="57"/>
        <end position="79"/>
    </location>
</feature>
<dbReference type="Pfam" id="PF03816">
    <property type="entry name" value="LytR_cpsA_psr"/>
    <property type="match status" value="1"/>
</dbReference>
<evidence type="ECO:0000313" key="6">
    <source>
        <dbReference type="EMBL" id="GEK84473.1"/>
    </source>
</evidence>
<evidence type="ECO:0000256" key="2">
    <source>
        <dbReference type="SAM" id="MobiDB-lite"/>
    </source>
</evidence>
<feature type="region of interest" description="Disordered" evidence="2">
    <location>
        <begin position="485"/>
        <end position="520"/>
    </location>
</feature>
<keyword evidence="3" id="KW-0472">Membrane</keyword>
<keyword evidence="7" id="KW-1185">Reference proteome</keyword>
<protein>
    <submittedName>
        <fullName evidence="6">LytTR family transcriptional regulator</fullName>
    </submittedName>
</protein>
<evidence type="ECO:0000256" key="1">
    <source>
        <dbReference type="ARBA" id="ARBA00006068"/>
    </source>
</evidence>
<keyword evidence="3" id="KW-0812">Transmembrane</keyword>
<dbReference type="PANTHER" id="PTHR33392:SF6">
    <property type="entry name" value="POLYISOPRENYL-TEICHOIC ACID--PEPTIDOGLYCAN TEICHOIC ACID TRANSFERASE TAGU"/>
    <property type="match status" value="1"/>
</dbReference>
<proteinExistence type="inferred from homology"/>
<dbReference type="InterPro" id="IPR027381">
    <property type="entry name" value="LytR/CpsA/Psr_C"/>
</dbReference>
<feature type="domain" description="Cell envelope-related transcriptional attenuator" evidence="4">
    <location>
        <begin position="143"/>
        <end position="295"/>
    </location>
</feature>
<dbReference type="PANTHER" id="PTHR33392">
    <property type="entry name" value="POLYISOPRENYL-TEICHOIC ACID--PEPTIDOGLYCAN TEICHOIC ACID TRANSFERASE TAGU"/>
    <property type="match status" value="1"/>
</dbReference>
<comment type="caution">
    <text evidence="6">The sequence shown here is derived from an EMBL/GenBank/DDBJ whole genome shotgun (WGS) entry which is preliminary data.</text>
</comment>
<keyword evidence="3" id="KW-1133">Transmembrane helix</keyword>
<dbReference type="EMBL" id="BJUV01000039">
    <property type="protein sequence ID" value="GEK84473.1"/>
    <property type="molecule type" value="Genomic_DNA"/>
</dbReference>
<feature type="region of interest" description="Disordered" evidence="2">
    <location>
        <begin position="1"/>
        <end position="50"/>
    </location>
</feature>
<evidence type="ECO:0000256" key="3">
    <source>
        <dbReference type="SAM" id="Phobius"/>
    </source>
</evidence>
<dbReference type="InterPro" id="IPR004474">
    <property type="entry name" value="LytR_CpsA_psr"/>
</dbReference>